<evidence type="ECO:0000256" key="7">
    <source>
        <dbReference type="ARBA" id="ARBA00022771"/>
    </source>
</evidence>
<feature type="domain" description="C2H2-type" evidence="12">
    <location>
        <begin position="10"/>
        <end position="37"/>
    </location>
</feature>
<dbReference type="PANTHER" id="PTHR24392">
    <property type="entry name" value="ZINC FINGER PROTEIN"/>
    <property type="match status" value="1"/>
</dbReference>
<keyword evidence="14" id="KW-1185">Reference proteome</keyword>
<dbReference type="PROSITE" id="PS50157">
    <property type="entry name" value="ZINC_FINGER_C2H2_2"/>
    <property type="match status" value="2"/>
</dbReference>
<keyword evidence="10" id="KW-0539">Nucleus</keyword>
<dbReference type="InterPro" id="IPR013087">
    <property type="entry name" value="Znf_C2H2_type"/>
</dbReference>
<keyword evidence="6" id="KW-0677">Repeat</keyword>
<sequence>MENKVKLTIYKCQKCGYSLFAKKSYDDHVNAHVSEKKSNIKCMYCEYTADDIQTLQAHIYGEHKGDKILPCQTTNYSCDNCDFNTSFKGPFYSHIASCKNKRLKTAFNCNLCSYTTNANKDLKKHQRDHWSDSHHCPYCQHLSKNAIALQKHVYYGHYRQNEIEKKIHFTIEIHACPFCSFKTLYSRQLKTHNCSDNLKFKCSKCDYIALSDHALTIHVTQYHYSSRLECPYCDYVGTNATKGAQLQRHVFGNHRHQNEVEKKVKIRFRVFTCKGCSYSTYVRRGFDKHVCKSSLKMKCVKVEGSP</sequence>
<evidence type="ECO:0000313" key="13">
    <source>
        <dbReference type="EMBL" id="CAH0549815.1"/>
    </source>
</evidence>
<evidence type="ECO:0000256" key="10">
    <source>
        <dbReference type="ARBA" id="ARBA00023242"/>
    </source>
</evidence>
<keyword evidence="4" id="KW-0302">Gap protein</keyword>
<evidence type="ECO:0000259" key="12">
    <source>
        <dbReference type="PROSITE" id="PS50157"/>
    </source>
</evidence>
<comment type="function">
    <text evidence="1">Gap class segmentation protein that controls development of head structures.</text>
</comment>
<keyword evidence="5" id="KW-0479">Metal-binding</keyword>
<evidence type="ECO:0000256" key="3">
    <source>
        <dbReference type="ARBA" id="ARBA00013638"/>
    </source>
</evidence>
<keyword evidence="8" id="KW-0862">Zinc</keyword>
<dbReference type="Gene3D" id="3.30.160.60">
    <property type="entry name" value="Classic Zinc Finger"/>
    <property type="match status" value="3"/>
</dbReference>
<organism evidence="13 14">
    <name type="scientific">Brassicogethes aeneus</name>
    <name type="common">Rape pollen beetle</name>
    <name type="synonym">Meligethes aeneus</name>
    <dbReference type="NCBI Taxonomy" id="1431903"/>
    <lineage>
        <taxon>Eukaryota</taxon>
        <taxon>Metazoa</taxon>
        <taxon>Ecdysozoa</taxon>
        <taxon>Arthropoda</taxon>
        <taxon>Hexapoda</taxon>
        <taxon>Insecta</taxon>
        <taxon>Pterygota</taxon>
        <taxon>Neoptera</taxon>
        <taxon>Endopterygota</taxon>
        <taxon>Coleoptera</taxon>
        <taxon>Polyphaga</taxon>
        <taxon>Cucujiformia</taxon>
        <taxon>Nitidulidae</taxon>
        <taxon>Meligethinae</taxon>
        <taxon>Brassicogethes</taxon>
    </lineage>
</organism>
<dbReference type="PANTHER" id="PTHR24392:SF49">
    <property type="entry name" value="PROTEIN HUNCHBACK"/>
    <property type="match status" value="1"/>
</dbReference>
<evidence type="ECO:0000256" key="5">
    <source>
        <dbReference type="ARBA" id="ARBA00022723"/>
    </source>
</evidence>
<name>A0A9P0AT45_BRAAE</name>
<accession>A0A9P0AT45</accession>
<protein>
    <recommendedName>
        <fullName evidence="3">Protein hunchback</fullName>
    </recommendedName>
</protein>
<dbReference type="GO" id="GO:0005634">
    <property type="term" value="C:nucleus"/>
    <property type="evidence" value="ECO:0007669"/>
    <property type="project" value="UniProtKB-SubCell"/>
</dbReference>
<comment type="subcellular location">
    <subcellularLocation>
        <location evidence="2">Nucleus</location>
    </subcellularLocation>
</comment>
<evidence type="ECO:0000256" key="4">
    <source>
        <dbReference type="ARBA" id="ARBA00022492"/>
    </source>
</evidence>
<evidence type="ECO:0000256" key="8">
    <source>
        <dbReference type="ARBA" id="ARBA00022833"/>
    </source>
</evidence>
<dbReference type="Proteomes" id="UP001154078">
    <property type="component" value="Chromosome 11"/>
</dbReference>
<evidence type="ECO:0000256" key="6">
    <source>
        <dbReference type="ARBA" id="ARBA00022737"/>
    </source>
</evidence>
<dbReference type="AlphaFoldDB" id="A0A9P0AT45"/>
<keyword evidence="4" id="KW-0217">Developmental protein</keyword>
<dbReference type="PROSITE" id="PS00028">
    <property type="entry name" value="ZINC_FINGER_C2H2_1"/>
    <property type="match status" value="1"/>
</dbReference>
<dbReference type="GO" id="GO:0008270">
    <property type="term" value="F:zinc ion binding"/>
    <property type="evidence" value="ECO:0007669"/>
    <property type="project" value="UniProtKB-KW"/>
</dbReference>
<gene>
    <name evidence="13" type="ORF">MELIAE_LOCUS2834</name>
</gene>
<evidence type="ECO:0000313" key="14">
    <source>
        <dbReference type="Proteomes" id="UP001154078"/>
    </source>
</evidence>
<evidence type="ECO:0000256" key="11">
    <source>
        <dbReference type="PROSITE-ProRule" id="PRU00042"/>
    </source>
</evidence>
<evidence type="ECO:0000256" key="9">
    <source>
        <dbReference type="ARBA" id="ARBA00023125"/>
    </source>
</evidence>
<reference evidence="13" key="1">
    <citation type="submission" date="2021-12" db="EMBL/GenBank/DDBJ databases">
        <authorList>
            <person name="King R."/>
        </authorList>
    </citation>
    <scope>NUCLEOTIDE SEQUENCE</scope>
</reference>
<proteinExistence type="predicted"/>
<keyword evidence="9" id="KW-0238">DNA-binding</keyword>
<dbReference type="SMART" id="SM00355">
    <property type="entry name" value="ZnF_C2H2"/>
    <property type="match status" value="6"/>
</dbReference>
<dbReference type="OrthoDB" id="3561125at2759"/>
<evidence type="ECO:0000256" key="1">
    <source>
        <dbReference type="ARBA" id="ARBA00003983"/>
    </source>
</evidence>
<dbReference type="EMBL" id="OV121142">
    <property type="protein sequence ID" value="CAH0549815.1"/>
    <property type="molecule type" value="Genomic_DNA"/>
</dbReference>
<keyword evidence="7 11" id="KW-0863">Zinc-finger</keyword>
<dbReference type="GO" id="GO:0003677">
    <property type="term" value="F:DNA binding"/>
    <property type="evidence" value="ECO:0007669"/>
    <property type="project" value="UniProtKB-KW"/>
</dbReference>
<feature type="domain" description="C2H2-type" evidence="12">
    <location>
        <begin position="107"/>
        <end position="134"/>
    </location>
</feature>
<evidence type="ECO:0000256" key="2">
    <source>
        <dbReference type="ARBA" id="ARBA00004123"/>
    </source>
</evidence>